<dbReference type="EMBL" id="HBUF01656098">
    <property type="protein sequence ID" value="CAG6787806.1"/>
    <property type="molecule type" value="Transcribed_RNA"/>
</dbReference>
<dbReference type="EMBL" id="HBUF01383714">
    <property type="protein sequence ID" value="CAG6731277.1"/>
    <property type="molecule type" value="Transcribed_RNA"/>
</dbReference>
<dbReference type="EMBL" id="HBUF01656099">
    <property type="protein sequence ID" value="CAG6787807.1"/>
    <property type="molecule type" value="Transcribed_RNA"/>
</dbReference>
<dbReference type="EMBL" id="HBUF01383713">
    <property type="protein sequence ID" value="CAG6731276.1"/>
    <property type="molecule type" value="Transcribed_RNA"/>
</dbReference>
<organism evidence="7">
    <name type="scientific">Cacopsylla melanoneura</name>
    <dbReference type="NCBI Taxonomy" id="428564"/>
    <lineage>
        <taxon>Eukaryota</taxon>
        <taxon>Metazoa</taxon>
        <taxon>Ecdysozoa</taxon>
        <taxon>Arthropoda</taxon>
        <taxon>Hexapoda</taxon>
        <taxon>Insecta</taxon>
        <taxon>Pterygota</taxon>
        <taxon>Neoptera</taxon>
        <taxon>Paraneoptera</taxon>
        <taxon>Hemiptera</taxon>
        <taxon>Sternorrhyncha</taxon>
        <taxon>Psylloidea</taxon>
        <taxon>Psyllidae</taxon>
        <taxon>Psyllinae</taxon>
        <taxon>Cacopsylla</taxon>
    </lineage>
</organism>
<keyword evidence="5" id="KW-1015">Disulfide bond</keyword>
<dbReference type="EMBL" id="HBUF01212551">
    <property type="protein sequence ID" value="CAG6665998.1"/>
    <property type="molecule type" value="Transcribed_RNA"/>
</dbReference>
<keyword evidence="4 6" id="KW-0732">Signal</keyword>
<dbReference type="EMBL" id="HBUF01212552">
    <property type="protein sequence ID" value="CAG6665999.1"/>
    <property type="molecule type" value="Transcribed_RNA"/>
</dbReference>
<dbReference type="PANTHER" id="PTHR28593:SF3">
    <property type="entry name" value="METEORIN-LIKE PROTEIN"/>
    <property type="match status" value="1"/>
</dbReference>
<dbReference type="EMBL" id="HBUF01656095">
    <property type="protein sequence ID" value="CAG6787803.1"/>
    <property type="molecule type" value="Transcribed_RNA"/>
</dbReference>
<reference evidence="7" key="1">
    <citation type="submission" date="2021-05" db="EMBL/GenBank/DDBJ databases">
        <authorList>
            <person name="Alioto T."/>
            <person name="Alioto T."/>
            <person name="Gomez Garrido J."/>
        </authorList>
    </citation>
    <scope>NUCLEOTIDE SEQUENCE</scope>
</reference>
<feature type="chain" id="PRO_5036429077" evidence="6">
    <location>
        <begin position="29"/>
        <end position="319"/>
    </location>
</feature>
<evidence type="ECO:0000256" key="2">
    <source>
        <dbReference type="ARBA" id="ARBA00005669"/>
    </source>
</evidence>
<evidence type="ECO:0000256" key="1">
    <source>
        <dbReference type="ARBA" id="ARBA00004613"/>
    </source>
</evidence>
<dbReference type="EMBL" id="HBUF01212550">
    <property type="protein sequence ID" value="CAG6665997.1"/>
    <property type="molecule type" value="Transcribed_RNA"/>
</dbReference>
<feature type="signal peptide" evidence="6">
    <location>
        <begin position="1"/>
        <end position="28"/>
    </location>
</feature>
<proteinExistence type="inferred from homology"/>
<evidence type="ECO:0000256" key="3">
    <source>
        <dbReference type="ARBA" id="ARBA00022525"/>
    </source>
</evidence>
<dbReference type="EMBL" id="HBUF01212549">
    <property type="protein sequence ID" value="CAG6665996.1"/>
    <property type="molecule type" value="Transcribed_RNA"/>
</dbReference>
<dbReference type="EMBL" id="HBUF01656096">
    <property type="protein sequence ID" value="CAG6787804.1"/>
    <property type="molecule type" value="Transcribed_RNA"/>
</dbReference>
<evidence type="ECO:0000256" key="5">
    <source>
        <dbReference type="ARBA" id="ARBA00023157"/>
    </source>
</evidence>
<dbReference type="InterPro" id="IPR051998">
    <property type="entry name" value="Meteorin-like"/>
</dbReference>
<comment type="subcellular location">
    <subcellularLocation>
        <location evidence="1">Secreted</location>
    </subcellularLocation>
</comment>
<evidence type="ECO:0000313" key="7">
    <source>
        <dbReference type="EMBL" id="CAG6787806.1"/>
    </source>
</evidence>
<dbReference type="AlphaFoldDB" id="A0A8D9BUQ6"/>
<accession>A0A8D9BUQ6</accession>
<dbReference type="GO" id="GO:0005615">
    <property type="term" value="C:extracellular space"/>
    <property type="evidence" value="ECO:0007669"/>
    <property type="project" value="TreeGrafter"/>
</dbReference>
<evidence type="ECO:0000256" key="4">
    <source>
        <dbReference type="ARBA" id="ARBA00022729"/>
    </source>
</evidence>
<name>A0A8D9BUQ6_9HEMI</name>
<protein>
    <submittedName>
        <fullName evidence="7">Meteorin-like protein</fullName>
    </submittedName>
</protein>
<dbReference type="PANTHER" id="PTHR28593">
    <property type="entry name" value="METEORIN-LIKE PROTEIN"/>
    <property type="match status" value="1"/>
</dbReference>
<comment type="similarity">
    <text evidence="2">Belongs to the meteorin family.</text>
</comment>
<dbReference type="EMBL" id="HBUF01212553">
    <property type="protein sequence ID" value="CAG6666000.1"/>
    <property type="molecule type" value="Transcribed_RNA"/>
</dbReference>
<keyword evidence="3" id="KW-0964">Secreted</keyword>
<dbReference type="EMBL" id="HBUF01656097">
    <property type="protein sequence ID" value="CAG6787805.1"/>
    <property type="molecule type" value="Transcribed_RNA"/>
</dbReference>
<dbReference type="EMBL" id="HBUF01656100">
    <property type="protein sequence ID" value="CAG6787808.1"/>
    <property type="molecule type" value="Transcribed_RNA"/>
</dbReference>
<evidence type="ECO:0000256" key="6">
    <source>
        <dbReference type="SAM" id="SignalP"/>
    </source>
</evidence>
<dbReference type="GO" id="GO:0005179">
    <property type="term" value="F:hormone activity"/>
    <property type="evidence" value="ECO:0007669"/>
    <property type="project" value="TreeGrafter"/>
</dbReference>
<sequence>MYLFGVKFKFNLNVFVFLVMCQMDFISGMIKDFGESCDWSGSGLETSHKSHEIKPVYLRCSQGTIKWKYPRGALRIVLRQGTSGKDFHGCLRVAPQFSGARIYLEGHRRLHEIYAPDDGKARDRLRCFDSHQGQIALYVQADLPSEGATSLGEKRMALFSYDLEFSRDDGEEECRPCTDEELITSYCTSDIVYHANMLQLRDQPQLSFTEINIKFKNILRQSLLTSELPIENAISQSYNEEMPKSNSWSFGPDKMLPMEANTTNVYISDKCQVRIGYEDFVFMINNRLGYNIIKCAPRYQQWVDLVRNNEVYKHCILSV</sequence>